<evidence type="ECO:0000259" key="2">
    <source>
        <dbReference type="Pfam" id="PF16116"/>
    </source>
</evidence>
<accession>A0AAU8MV37</accession>
<organism evidence="3">
    <name type="scientific">Lysobacter firmicutimachus</name>
    <dbReference type="NCBI Taxonomy" id="1792846"/>
    <lineage>
        <taxon>Bacteria</taxon>
        <taxon>Pseudomonadati</taxon>
        <taxon>Pseudomonadota</taxon>
        <taxon>Gammaproteobacteria</taxon>
        <taxon>Lysobacterales</taxon>
        <taxon>Lysobacteraceae</taxon>
        <taxon>Lysobacter</taxon>
    </lineage>
</organism>
<dbReference type="Gene3D" id="3.20.20.80">
    <property type="entry name" value="Glycosidases"/>
    <property type="match status" value="1"/>
</dbReference>
<dbReference type="EMBL" id="CP159925">
    <property type="protein sequence ID" value="XCO75476.1"/>
    <property type="molecule type" value="Genomic_DNA"/>
</dbReference>
<dbReference type="SUPFAM" id="SSF51445">
    <property type="entry name" value="(Trans)glycosidases"/>
    <property type="match status" value="1"/>
</dbReference>
<dbReference type="InterPro" id="IPR017853">
    <property type="entry name" value="GH"/>
</dbReference>
<keyword evidence="1" id="KW-0732">Signal</keyword>
<reference evidence="3" key="1">
    <citation type="submission" date="2024-06" db="EMBL/GenBank/DDBJ databases">
        <authorList>
            <person name="Li S."/>
        </authorList>
    </citation>
    <scope>NUCLEOTIDE SEQUENCE</scope>
    <source>
        <strain evidence="3">SR10</strain>
    </source>
</reference>
<protein>
    <submittedName>
        <fullName evidence="3">DUF4832 domain-containing protein</fullName>
    </submittedName>
</protein>
<proteinExistence type="predicted"/>
<dbReference type="Pfam" id="PF16116">
    <property type="entry name" value="DUF4832"/>
    <property type="match status" value="1"/>
</dbReference>
<feature type="domain" description="DUF4832" evidence="2">
    <location>
        <begin position="307"/>
        <end position="465"/>
    </location>
</feature>
<sequence>MTLRHSPLPAANLLASALLAALTVFPAVRSHAGELRPAQSSDDLSNPHRGFLLWGTTVGADGGLPDNHYGATMYQIYVPWREIETADEQYDWAGFEKRHLEPILKQNPSATFVLRPVADYPDGVSNNISHYYNRTEGQLERDYPKFLEQAPYNVVGHDYSSCGGDGPGRAPEYNTPAMREQLRQFVRAFAARYDGDPRITAVHVGLLGFWGEWHTSGCEAWGPDATTRAAVRDAYASAFVQTPVHTRYARASDIGGADFGISEDFFPSFTAMCNLFATRMPRCDDSGWWNLEWGYRNEVPAARANWKTNPIGGESPYADQKKTWTSRTADIVKLLRDYHFSWLGPAGQHENTGTGFPAKMRTIKRALGYEFTVRQVVWPDAMQPGASVALKLGIENTGSAPLYHVYNTELHWVDGAGATRAKAGFDYPLNALLPGAPAALADASAQVPATLAPGSYSLRLAIADSWPGRPGIAPQNVGRDSSGRLVLGTVTVATTARR</sequence>
<feature type="chain" id="PRO_5043997940" evidence="1">
    <location>
        <begin position="21"/>
        <end position="498"/>
    </location>
</feature>
<feature type="signal peptide" evidence="1">
    <location>
        <begin position="1"/>
        <end position="20"/>
    </location>
</feature>
<dbReference type="InterPro" id="IPR032267">
    <property type="entry name" value="DUF4832"/>
</dbReference>
<evidence type="ECO:0000256" key="1">
    <source>
        <dbReference type="SAM" id="SignalP"/>
    </source>
</evidence>
<gene>
    <name evidence="3" type="ORF">ABU614_01360</name>
</gene>
<dbReference type="AlphaFoldDB" id="A0AAU8MV37"/>
<evidence type="ECO:0000313" key="3">
    <source>
        <dbReference type="EMBL" id="XCO75476.1"/>
    </source>
</evidence>
<name>A0AAU8MV37_9GAMM</name>
<dbReference type="RefSeq" id="WP_363798527.1">
    <property type="nucleotide sequence ID" value="NZ_CP159925.1"/>
</dbReference>